<keyword evidence="1" id="KW-1133">Transmembrane helix</keyword>
<dbReference type="Proteomes" id="UP001596447">
    <property type="component" value="Unassembled WGS sequence"/>
</dbReference>
<keyword evidence="1" id="KW-0812">Transmembrane</keyword>
<name>A0ABD5Z366_9EURY</name>
<evidence type="ECO:0000313" key="3">
    <source>
        <dbReference type="Proteomes" id="UP001596447"/>
    </source>
</evidence>
<gene>
    <name evidence="2" type="ORF">ACFQJ9_09700</name>
</gene>
<keyword evidence="1" id="KW-0472">Membrane</keyword>
<reference evidence="2 3" key="1">
    <citation type="journal article" date="2019" name="Int. J. Syst. Evol. Microbiol.">
        <title>The Global Catalogue of Microorganisms (GCM) 10K type strain sequencing project: providing services to taxonomists for standard genome sequencing and annotation.</title>
        <authorList>
            <consortium name="The Broad Institute Genomics Platform"/>
            <consortium name="The Broad Institute Genome Sequencing Center for Infectious Disease"/>
            <person name="Wu L."/>
            <person name="Ma J."/>
        </authorList>
    </citation>
    <scope>NUCLEOTIDE SEQUENCE [LARGE SCALE GENOMIC DNA]</scope>
    <source>
        <strain evidence="2 3">XZGYJ-43</strain>
    </source>
</reference>
<keyword evidence="3" id="KW-1185">Reference proteome</keyword>
<keyword evidence="2" id="KW-0378">Hydrolase</keyword>
<accession>A0ABD5Z366</accession>
<sequence>MLPLAHAAIGLLAYAGVQLPRDWRSLTVGGAAAALLGSQFPDLIDKPLAYMGLIPSGRSVAYSLFVLGVVGLFLYVYTPSEWRLEALAFLTAALSHPLVDAHQQLLEQGVSGLPGYLLWPITQAPRYGDPAAPWLRVVRIYSSPDLGLQTLGLLAIVGVVFAGRAAVELYQISEVTMRAALGMVRN</sequence>
<dbReference type="EMBL" id="JBHTAR010000011">
    <property type="protein sequence ID" value="MFC7199682.1"/>
    <property type="molecule type" value="Genomic_DNA"/>
</dbReference>
<organism evidence="2 3">
    <name type="scientific">Halospeciosus flavus</name>
    <dbReference type="NCBI Taxonomy" id="3032283"/>
    <lineage>
        <taxon>Archaea</taxon>
        <taxon>Methanobacteriati</taxon>
        <taxon>Methanobacteriota</taxon>
        <taxon>Stenosarchaea group</taxon>
        <taxon>Halobacteria</taxon>
        <taxon>Halobacteriales</taxon>
        <taxon>Halobacteriaceae</taxon>
        <taxon>Halospeciosus</taxon>
    </lineage>
</organism>
<evidence type="ECO:0000313" key="2">
    <source>
        <dbReference type="EMBL" id="MFC7199682.1"/>
    </source>
</evidence>
<dbReference type="Pfam" id="PF04307">
    <property type="entry name" value="YdjM"/>
    <property type="match status" value="1"/>
</dbReference>
<dbReference type="RefSeq" id="WP_279529609.1">
    <property type="nucleotide sequence ID" value="NZ_CP122312.1"/>
</dbReference>
<dbReference type="InterPro" id="IPR007404">
    <property type="entry name" value="YdjM-like"/>
</dbReference>
<evidence type="ECO:0000256" key="1">
    <source>
        <dbReference type="SAM" id="Phobius"/>
    </source>
</evidence>
<dbReference type="AlphaFoldDB" id="A0ABD5Z366"/>
<dbReference type="GO" id="GO:0016787">
    <property type="term" value="F:hydrolase activity"/>
    <property type="evidence" value="ECO:0007669"/>
    <property type="project" value="UniProtKB-KW"/>
</dbReference>
<proteinExistence type="predicted"/>
<feature type="transmembrane region" description="Helical" evidence="1">
    <location>
        <begin position="60"/>
        <end position="77"/>
    </location>
</feature>
<comment type="caution">
    <text evidence="2">The sequence shown here is derived from an EMBL/GenBank/DDBJ whole genome shotgun (WGS) entry which is preliminary data.</text>
</comment>
<protein>
    <submittedName>
        <fullName evidence="2">Metal-dependent hydrolase</fullName>
    </submittedName>
</protein>
<feature type="transmembrane region" description="Helical" evidence="1">
    <location>
        <begin position="146"/>
        <end position="167"/>
    </location>
</feature>